<evidence type="ECO:0000256" key="1">
    <source>
        <dbReference type="SAM" id="MobiDB-lite"/>
    </source>
</evidence>
<dbReference type="AlphaFoldDB" id="W6TYT4"/>
<evidence type="ECO:0000313" key="2">
    <source>
        <dbReference type="EMBL" id="EUB53893.1"/>
    </source>
</evidence>
<keyword evidence="3" id="KW-1185">Reference proteome</keyword>
<dbReference type="KEGG" id="egl:EGR_11253"/>
<reference evidence="2 3" key="1">
    <citation type="journal article" date="2013" name="Nat. Genet.">
        <title>The genome of the hydatid tapeworm Echinococcus granulosus.</title>
        <authorList>
            <person name="Zheng H."/>
            <person name="Zhang W."/>
            <person name="Zhang L."/>
            <person name="Zhang Z."/>
            <person name="Li J."/>
            <person name="Lu G."/>
            <person name="Zhu Y."/>
            <person name="Wang Y."/>
            <person name="Huang Y."/>
            <person name="Liu J."/>
            <person name="Kang H."/>
            <person name="Chen J."/>
            <person name="Wang L."/>
            <person name="Chen A."/>
            <person name="Yu S."/>
            <person name="Gao Z."/>
            <person name="Jin L."/>
            <person name="Gu W."/>
            <person name="Wang Z."/>
            <person name="Zhao L."/>
            <person name="Shi B."/>
            <person name="Wen H."/>
            <person name="Lin R."/>
            <person name="Jones M.K."/>
            <person name="Brejova B."/>
            <person name="Vinar T."/>
            <person name="Zhao G."/>
            <person name="McManus D.P."/>
            <person name="Chen Z."/>
            <person name="Zhou Y."/>
            <person name="Wang S."/>
        </authorList>
    </citation>
    <scope>NUCLEOTIDE SEQUENCE [LARGE SCALE GENOMIC DNA]</scope>
</reference>
<dbReference type="Proteomes" id="UP000019149">
    <property type="component" value="Unassembled WGS sequence"/>
</dbReference>
<gene>
    <name evidence="2" type="ORF">EGR_11253</name>
</gene>
<dbReference type="GeneID" id="36346963"/>
<feature type="region of interest" description="Disordered" evidence="1">
    <location>
        <begin position="1"/>
        <end position="57"/>
    </location>
</feature>
<protein>
    <submittedName>
        <fullName evidence="2">Uncharacterized protein</fullName>
    </submittedName>
</protein>
<organism evidence="2 3">
    <name type="scientific">Echinococcus granulosus</name>
    <name type="common">Hydatid tapeworm</name>
    <dbReference type="NCBI Taxonomy" id="6210"/>
    <lineage>
        <taxon>Eukaryota</taxon>
        <taxon>Metazoa</taxon>
        <taxon>Spiralia</taxon>
        <taxon>Lophotrochozoa</taxon>
        <taxon>Platyhelminthes</taxon>
        <taxon>Cestoda</taxon>
        <taxon>Eucestoda</taxon>
        <taxon>Cyclophyllidea</taxon>
        <taxon>Taeniidae</taxon>
        <taxon>Echinococcus</taxon>
        <taxon>Echinococcus granulosus group</taxon>
    </lineage>
</organism>
<feature type="compositionally biased region" description="Polar residues" evidence="1">
    <location>
        <begin position="46"/>
        <end position="57"/>
    </location>
</feature>
<name>W6TYT4_ECHGR</name>
<feature type="compositionally biased region" description="Low complexity" evidence="1">
    <location>
        <begin position="1"/>
        <end position="45"/>
    </location>
</feature>
<sequence length="112" mass="12099">MNIVTTSTNSASAASNNNESTTSITDTKNTEPTNPETTTNSDTDSIASISESKSPTLTDSMQKYAESIYLCNAIIPPAVKAKLVPRQGQQQRALHCTEQPVAHYASVDKFYQ</sequence>
<dbReference type="RefSeq" id="XP_024345089.1">
    <property type="nucleotide sequence ID" value="XM_024500497.1"/>
</dbReference>
<evidence type="ECO:0000313" key="3">
    <source>
        <dbReference type="Proteomes" id="UP000019149"/>
    </source>
</evidence>
<dbReference type="EMBL" id="APAU02000632">
    <property type="protein sequence ID" value="EUB53893.1"/>
    <property type="molecule type" value="Genomic_DNA"/>
</dbReference>
<proteinExistence type="predicted"/>
<dbReference type="CTD" id="36346963"/>
<accession>W6TYT4</accession>
<comment type="caution">
    <text evidence="2">The sequence shown here is derived from an EMBL/GenBank/DDBJ whole genome shotgun (WGS) entry which is preliminary data.</text>
</comment>